<keyword evidence="1" id="KW-0812">Transmembrane</keyword>
<proteinExistence type="predicted"/>
<accession>B9XMV2</accession>
<dbReference type="RefSeq" id="WP_007417141.1">
    <property type="nucleotide sequence ID" value="NZ_ABOX02000036.1"/>
</dbReference>
<feature type="transmembrane region" description="Helical" evidence="1">
    <location>
        <begin position="41"/>
        <end position="65"/>
    </location>
</feature>
<dbReference type="AlphaFoldDB" id="B9XMV2"/>
<organism evidence="3 4">
    <name type="scientific">Pedosphaera parvula (strain Ellin514)</name>
    <dbReference type="NCBI Taxonomy" id="320771"/>
    <lineage>
        <taxon>Bacteria</taxon>
        <taxon>Pseudomonadati</taxon>
        <taxon>Verrucomicrobiota</taxon>
        <taxon>Pedosphaerae</taxon>
        <taxon>Pedosphaerales</taxon>
        <taxon>Pedosphaeraceae</taxon>
        <taxon>Pedosphaera</taxon>
    </lineage>
</organism>
<feature type="transmembrane region" description="Helical" evidence="1">
    <location>
        <begin position="139"/>
        <end position="159"/>
    </location>
</feature>
<dbReference type="Pfam" id="PF13548">
    <property type="entry name" value="DUF4126"/>
    <property type="match status" value="1"/>
</dbReference>
<keyword evidence="4" id="KW-1185">Reference proteome</keyword>
<dbReference type="OrthoDB" id="9812409at2"/>
<keyword evidence="1" id="KW-1133">Transmembrane helix</keyword>
<evidence type="ECO:0000256" key="1">
    <source>
        <dbReference type="SAM" id="Phobius"/>
    </source>
</evidence>
<reference evidence="3 4" key="1">
    <citation type="journal article" date="2011" name="J. Bacteriol.">
        <title>Genome sequence of 'Pedosphaera parvula' Ellin514, an aerobic Verrucomicrobial isolate from pasture soil.</title>
        <authorList>
            <person name="Kant R."/>
            <person name="van Passel M.W."/>
            <person name="Sangwan P."/>
            <person name="Palva A."/>
            <person name="Lucas S."/>
            <person name="Copeland A."/>
            <person name="Lapidus A."/>
            <person name="Glavina Del Rio T."/>
            <person name="Dalin E."/>
            <person name="Tice H."/>
            <person name="Bruce D."/>
            <person name="Goodwin L."/>
            <person name="Pitluck S."/>
            <person name="Chertkov O."/>
            <person name="Larimer F.W."/>
            <person name="Land M.L."/>
            <person name="Hauser L."/>
            <person name="Brettin T.S."/>
            <person name="Detter J.C."/>
            <person name="Han S."/>
            <person name="de Vos W.M."/>
            <person name="Janssen P.H."/>
            <person name="Smidt H."/>
        </authorList>
    </citation>
    <scope>NUCLEOTIDE SEQUENCE [LARGE SCALE GENOMIC DNA]</scope>
    <source>
        <strain evidence="3 4">Ellin514</strain>
    </source>
</reference>
<protein>
    <recommendedName>
        <fullName evidence="2">DUF4126 domain-containing protein</fullName>
    </recommendedName>
</protein>
<evidence type="ECO:0000313" key="4">
    <source>
        <dbReference type="Proteomes" id="UP000003688"/>
    </source>
</evidence>
<dbReference type="STRING" id="320771.Cflav_PD1710"/>
<dbReference type="InterPro" id="IPR025196">
    <property type="entry name" value="DUF4126"/>
</dbReference>
<evidence type="ECO:0000259" key="2">
    <source>
        <dbReference type="Pfam" id="PF13548"/>
    </source>
</evidence>
<dbReference type="Proteomes" id="UP000003688">
    <property type="component" value="Unassembled WGS sequence"/>
</dbReference>
<feature type="domain" description="DUF4126" evidence="2">
    <location>
        <begin position="9"/>
        <end position="157"/>
    </location>
</feature>
<comment type="caution">
    <text evidence="3">The sequence shown here is derived from an EMBL/GenBank/DDBJ whole genome shotgun (WGS) entry which is preliminary data.</text>
</comment>
<name>B9XMV2_PEDPL</name>
<sequence length="162" mass="16724" precursor="true">MNTNYIFVIALGMGIVAGLRSLTAPAVTSWAAHLGWLNLHGTAVAFMGTLAAALIFTLLAVLEFVTDLLPKTPSRTKPGPLTARIIMGALCGACICAAAGQSLILGAVLGGIGAIIGAYSGYQARTKLVNRFHVKDVFVAIPEDIVAIGIACLLITFSLRGS</sequence>
<evidence type="ECO:0000313" key="3">
    <source>
        <dbReference type="EMBL" id="EEF58877.1"/>
    </source>
</evidence>
<gene>
    <name evidence="3" type="ORF">Cflav_PD1710</name>
</gene>
<feature type="transmembrane region" description="Helical" evidence="1">
    <location>
        <begin position="86"/>
        <end position="119"/>
    </location>
</feature>
<dbReference type="EMBL" id="ABOX02000036">
    <property type="protein sequence ID" value="EEF58877.1"/>
    <property type="molecule type" value="Genomic_DNA"/>
</dbReference>
<keyword evidence="1" id="KW-0472">Membrane</keyword>